<dbReference type="InterPro" id="IPR029026">
    <property type="entry name" value="tRNA_m1G_MTases_N"/>
</dbReference>
<dbReference type="CDD" id="cd18095">
    <property type="entry name" value="SpoU-like_rRNA-MTase"/>
    <property type="match status" value="1"/>
</dbReference>
<dbReference type="RefSeq" id="WP_377360920.1">
    <property type="nucleotide sequence ID" value="NZ_JBHTCM010000028.1"/>
</dbReference>
<reference evidence="5" key="1">
    <citation type="journal article" date="2019" name="Int. J. Syst. Evol. Microbiol.">
        <title>The Global Catalogue of Microorganisms (GCM) 10K type strain sequencing project: providing services to taxonomists for standard genome sequencing and annotation.</title>
        <authorList>
            <consortium name="The Broad Institute Genomics Platform"/>
            <consortium name="The Broad Institute Genome Sequencing Center for Infectious Disease"/>
            <person name="Wu L."/>
            <person name="Ma J."/>
        </authorList>
    </citation>
    <scope>NUCLEOTIDE SEQUENCE [LARGE SCALE GENOMIC DNA]</scope>
    <source>
        <strain evidence="5">CGMCC 1.16275</strain>
    </source>
</reference>
<dbReference type="InterPro" id="IPR029028">
    <property type="entry name" value="Alpha/beta_knot_MTases"/>
</dbReference>
<accession>A0ABW2L196</accession>
<proteinExistence type="predicted"/>
<dbReference type="GO" id="GO:0032259">
    <property type="term" value="P:methylation"/>
    <property type="evidence" value="ECO:0007669"/>
    <property type="project" value="UniProtKB-KW"/>
</dbReference>
<dbReference type="Pfam" id="PF00588">
    <property type="entry name" value="SpoU_methylase"/>
    <property type="match status" value="1"/>
</dbReference>
<dbReference type="SUPFAM" id="SSF75217">
    <property type="entry name" value="alpha/beta knot"/>
    <property type="match status" value="1"/>
</dbReference>
<evidence type="ECO:0000259" key="3">
    <source>
        <dbReference type="Pfam" id="PF00588"/>
    </source>
</evidence>
<keyword evidence="2" id="KW-0808">Transferase</keyword>
<evidence type="ECO:0000313" key="4">
    <source>
        <dbReference type="EMBL" id="MFC7335350.1"/>
    </source>
</evidence>
<keyword evidence="5" id="KW-1185">Reference proteome</keyword>
<dbReference type="EMBL" id="JBHTCM010000028">
    <property type="protein sequence ID" value="MFC7335350.1"/>
    <property type="molecule type" value="Genomic_DNA"/>
</dbReference>
<dbReference type="Gene3D" id="3.30.1330.30">
    <property type="match status" value="1"/>
</dbReference>
<dbReference type="InterPro" id="IPR029064">
    <property type="entry name" value="Ribosomal_eL30-like_sf"/>
</dbReference>
<dbReference type="PANTHER" id="PTHR43191">
    <property type="entry name" value="RRNA METHYLTRANSFERASE 3"/>
    <property type="match status" value="1"/>
</dbReference>
<dbReference type="GO" id="GO:0008168">
    <property type="term" value="F:methyltransferase activity"/>
    <property type="evidence" value="ECO:0007669"/>
    <property type="project" value="UniProtKB-KW"/>
</dbReference>
<dbReference type="SUPFAM" id="SSF55315">
    <property type="entry name" value="L30e-like"/>
    <property type="match status" value="1"/>
</dbReference>
<protein>
    <submittedName>
        <fullName evidence="4">TrmH family RNA methyltransferase</fullName>
    </submittedName>
</protein>
<name>A0ABW2L196_9PROT</name>
<dbReference type="PANTHER" id="PTHR43191:SF2">
    <property type="entry name" value="RRNA METHYLTRANSFERASE 3, MITOCHONDRIAL"/>
    <property type="match status" value="1"/>
</dbReference>
<gene>
    <name evidence="4" type="ORF">ACFQPS_19435</name>
</gene>
<dbReference type="InterPro" id="IPR051259">
    <property type="entry name" value="rRNA_Methyltransferase"/>
</dbReference>
<dbReference type="InterPro" id="IPR001537">
    <property type="entry name" value="SpoU_MeTrfase"/>
</dbReference>
<evidence type="ECO:0000313" key="5">
    <source>
        <dbReference type="Proteomes" id="UP001596456"/>
    </source>
</evidence>
<dbReference type="Proteomes" id="UP001596456">
    <property type="component" value="Unassembled WGS sequence"/>
</dbReference>
<dbReference type="Gene3D" id="3.40.1280.10">
    <property type="match status" value="1"/>
</dbReference>
<evidence type="ECO:0000256" key="2">
    <source>
        <dbReference type="ARBA" id="ARBA00022679"/>
    </source>
</evidence>
<sequence length="260" mass="27764">MRRDRYRLIESPQNPGFKLWDSLLDRRGLRRHGRFLLAGRKTVPEALERHPDRFGTVLAADPDQLDALPLPPGIEALLLAPALFERLDVTGTGFPLLVGSVPAMPAIDLSVPPVGLELVCALGDPANLGALMRSAAAFGVRTLILLEEAAHPFHPKCLRAAANAQFELALRTGPGWRGLTGIAGPVFGLDGGGRDLTDFDWPADVRLVLGEEGQGLPPDLPVERLAVPTTGAVESLNAMVAASIALYSHHASRGRRPVGD</sequence>
<organism evidence="4 5">
    <name type="scientific">Rhodocista pekingensis</name>
    <dbReference type="NCBI Taxonomy" id="201185"/>
    <lineage>
        <taxon>Bacteria</taxon>
        <taxon>Pseudomonadati</taxon>
        <taxon>Pseudomonadota</taxon>
        <taxon>Alphaproteobacteria</taxon>
        <taxon>Rhodospirillales</taxon>
        <taxon>Azospirillaceae</taxon>
        <taxon>Rhodocista</taxon>
    </lineage>
</organism>
<keyword evidence="1 4" id="KW-0489">Methyltransferase</keyword>
<evidence type="ECO:0000256" key="1">
    <source>
        <dbReference type="ARBA" id="ARBA00022603"/>
    </source>
</evidence>
<comment type="caution">
    <text evidence="4">The sequence shown here is derived from an EMBL/GenBank/DDBJ whole genome shotgun (WGS) entry which is preliminary data.</text>
</comment>
<feature type="domain" description="tRNA/rRNA methyltransferase SpoU type" evidence="3">
    <location>
        <begin position="121"/>
        <end position="247"/>
    </location>
</feature>